<name>A0ACB8UMX5_9EURO</name>
<comment type="caution">
    <text evidence="1">The sequence shown here is derived from an EMBL/GenBank/DDBJ whole genome shotgun (WGS) entry which is preliminary data.</text>
</comment>
<gene>
    <name evidence="1" type="ORF">LOY88_006410</name>
</gene>
<protein>
    <submittedName>
        <fullName evidence="1">Uncharacterized protein</fullName>
    </submittedName>
</protein>
<organism evidence="1">
    <name type="scientific">Ophidiomyces ophidiicola</name>
    <dbReference type="NCBI Taxonomy" id="1387563"/>
    <lineage>
        <taxon>Eukaryota</taxon>
        <taxon>Fungi</taxon>
        <taxon>Dikarya</taxon>
        <taxon>Ascomycota</taxon>
        <taxon>Pezizomycotina</taxon>
        <taxon>Eurotiomycetes</taxon>
        <taxon>Eurotiomycetidae</taxon>
        <taxon>Onygenales</taxon>
        <taxon>Onygenaceae</taxon>
        <taxon>Ophidiomyces</taxon>
    </lineage>
</organism>
<proteinExistence type="predicted"/>
<accession>A0ACB8UMX5</accession>
<sequence length="701" mass="78174">MSLNVANNPQSVRRRASFMSRTRPRTSADDQSPNLRPHHFNAPLWASGGDGNYKAPSRHVIHEPVAPDCRYGAAAVERDMLDSFSPKGGTHRQSKSISCIRYGVGELRAAVRRFSFTIRHKSHRHTLEVPLVGGQGDDRIKGNGVFRNHSMHRKSFSSFYTLHRSPSNPPNTPLPISPRSPELPIFSEEILGGEAARAAAATQNELIKLERVSSNADSVDFNASLGSTNKPSLDSESGIEINIQDIGRCSDDLDVVRKDPVSCLPTELMCSILSFLDAESLKNAELVSQAWYIQASSRHVWRDVFRHQYKRHSRTTNDNGRKAMSTGLGKVRPNQDWKKMYAVRLALERRWTEGKAAAIYLHGHKDSVYCVQFDENKIITGSRDRTIRIWDAHYPWPCLKVIGAIHDRNESPHIGPLPITPQPDAPGSTPFISICPPVKPASELMKQNPEPQDFHRASILCLQFDDEIMVTGSSDFTCIIWDINDDYRPIRRLEGHRAGVLDVCFDSRYIVSCSKDTTICVWDRHTGELIKKLIGHRGPVNAVQLRGDLIVSASGDGIAKLWNITSGLCIKEFTSRDRGLACVEFSEDARTILAGGNDQVIYQFDANTGELVNELKGHTNLVRSLHMDNENGRVISGSYDMSVKVFDGKSGDLSIDLPGWTTSWMLSAKSDYRRIVATSQDSRAVIMDFGYGLDGIDLLEE</sequence>
<evidence type="ECO:0000313" key="1">
    <source>
        <dbReference type="EMBL" id="KAI2381986.1"/>
    </source>
</evidence>
<reference evidence="1" key="1">
    <citation type="journal article" date="2022" name="bioRxiv">
        <title>Population genetic analysis of Ophidiomyces ophidiicola, the causative agent of snake fungal disease, indicates recent introductions to the USA.</title>
        <authorList>
            <person name="Ladner J.T."/>
            <person name="Palmer J.M."/>
            <person name="Ettinger C.L."/>
            <person name="Stajich J.E."/>
            <person name="Farrell T.M."/>
            <person name="Glorioso B.M."/>
            <person name="Lawson B."/>
            <person name="Price S.J."/>
            <person name="Stengle A.G."/>
            <person name="Grear D.A."/>
            <person name="Lorch J.M."/>
        </authorList>
    </citation>
    <scope>NUCLEOTIDE SEQUENCE</scope>
    <source>
        <strain evidence="1">NWHC 24266-5</strain>
    </source>
</reference>
<dbReference type="EMBL" id="JALBCA010000152">
    <property type="protein sequence ID" value="KAI2381986.1"/>
    <property type="molecule type" value="Genomic_DNA"/>
</dbReference>